<evidence type="ECO:0000256" key="4">
    <source>
        <dbReference type="PROSITE-ProRule" id="PRU01091"/>
    </source>
</evidence>
<dbReference type="InterPro" id="IPR058852">
    <property type="entry name" value="HTH_77"/>
</dbReference>
<dbReference type="PROSITE" id="PS51755">
    <property type="entry name" value="OMPR_PHOB"/>
    <property type="match status" value="1"/>
</dbReference>
<accession>A0A1W7D224</accession>
<feature type="DNA-binding region" description="OmpR/PhoB-type" evidence="4">
    <location>
        <begin position="1"/>
        <end position="94"/>
    </location>
</feature>
<dbReference type="InterPro" id="IPR005158">
    <property type="entry name" value="BTAD"/>
</dbReference>
<evidence type="ECO:0000256" key="1">
    <source>
        <dbReference type="ARBA" id="ARBA00005820"/>
    </source>
</evidence>
<dbReference type="InterPro" id="IPR001867">
    <property type="entry name" value="OmpR/PhoB-type_DNA-bd"/>
</dbReference>
<dbReference type="GO" id="GO:0003677">
    <property type="term" value="F:DNA binding"/>
    <property type="evidence" value="ECO:0007669"/>
    <property type="project" value="UniProtKB-UniRule"/>
</dbReference>
<comment type="similarity">
    <text evidence="1">Belongs to the AfsR/DnrI/RedD regulatory family.</text>
</comment>
<dbReference type="PANTHER" id="PTHR47691:SF3">
    <property type="entry name" value="HTH-TYPE TRANSCRIPTIONAL REGULATOR RV0890C-RELATED"/>
    <property type="match status" value="1"/>
</dbReference>
<dbReference type="InterPro" id="IPR016032">
    <property type="entry name" value="Sig_transdc_resp-reg_C-effctor"/>
</dbReference>
<dbReference type="SUPFAM" id="SSF46894">
    <property type="entry name" value="C-terminal effector domain of the bipartite response regulators"/>
    <property type="match status" value="1"/>
</dbReference>
<dbReference type="GO" id="GO:0006355">
    <property type="term" value="P:regulation of DNA-templated transcription"/>
    <property type="evidence" value="ECO:0007669"/>
    <property type="project" value="InterPro"/>
</dbReference>
<dbReference type="PANTHER" id="PTHR47691">
    <property type="entry name" value="REGULATOR-RELATED"/>
    <property type="match status" value="1"/>
</dbReference>
<keyword evidence="3 4" id="KW-0238">DNA-binding</keyword>
<dbReference type="SMART" id="SM00862">
    <property type="entry name" value="Trans_reg_C"/>
    <property type="match status" value="1"/>
</dbReference>
<evidence type="ECO:0000313" key="7">
    <source>
        <dbReference type="Proteomes" id="UP000194218"/>
    </source>
</evidence>
<proteinExistence type="inferred from homology"/>
<gene>
    <name evidence="6" type="ORF">CAG99_21605</name>
</gene>
<dbReference type="PRINTS" id="PR00364">
    <property type="entry name" value="DISEASERSIST"/>
</dbReference>
<dbReference type="SUPFAM" id="SSF48452">
    <property type="entry name" value="TPR-like"/>
    <property type="match status" value="3"/>
</dbReference>
<dbReference type="RefSeq" id="WP_086160914.1">
    <property type="nucleotide sequence ID" value="NZ_CP021121.1"/>
</dbReference>
<dbReference type="Gene3D" id="1.10.10.10">
    <property type="entry name" value="Winged helix-like DNA-binding domain superfamily/Winged helix DNA-binding domain"/>
    <property type="match status" value="1"/>
</dbReference>
<dbReference type="Pfam" id="PF00486">
    <property type="entry name" value="Trans_reg_C"/>
    <property type="match status" value="1"/>
</dbReference>
<dbReference type="Gene3D" id="3.40.50.300">
    <property type="entry name" value="P-loop containing nucleotide triphosphate hydrolases"/>
    <property type="match status" value="1"/>
</dbReference>
<organism evidence="6 7">
    <name type="scientific">Streptomyces marincola</name>
    <dbReference type="NCBI Taxonomy" id="2878388"/>
    <lineage>
        <taxon>Bacteria</taxon>
        <taxon>Bacillati</taxon>
        <taxon>Actinomycetota</taxon>
        <taxon>Actinomycetes</taxon>
        <taxon>Kitasatosporales</taxon>
        <taxon>Streptomycetaceae</taxon>
        <taxon>Streptomyces</taxon>
    </lineage>
</organism>
<feature type="domain" description="OmpR/PhoB-type" evidence="5">
    <location>
        <begin position="1"/>
        <end position="94"/>
    </location>
</feature>
<dbReference type="SMART" id="SM01043">
    <property type="entry name" value="BTAD"/>
    <property type="match status" value="1"/>
</dbReference>
<dbReference type="EMBL" id="CP021121">
    <property type="protein sequence ID" value="ARQ71074.1"/>
    <property type="molecule type" value="Genomic_DNA"/>
</dbReference>
<name>A0A1W7D224_9ACTN</name>
<keyword evidence="7" id="KW-1185">Reference proteome</keyword>
<keyword evidence="2" id="KW-0902">Two-component regulatory system</keyword>
<dbReference type="AlphaFoldDB" id="A0A1W7D224"/>
<dbReference type="InterPro" id="IPR027417">
    <property type="entry name" value="P-loop_NTPase"/>
</dbReference>
<evidence type="ECO:0000256" key="2">
    <source>
        <dbReference type="ARBA" id="ARBA00023012"/>
    </source>
</evidence>
<protein>
    <submittedName>
        <fullName evidence="6">AfsR family transcriptional regulator</fullName>
    </submittedName>
</protein>
<dbReference type="OrthoDB" id="499349at2"/>
<dbReference type="InterPro" id="IPR036388">
    <property type="entry name" value="WH-like_DNA-bd_sf"/>
</dbReference>
<dbReference type="Gene3D" id="1.25.40.10">
    <property type="entry name" value="Tetratricopeptide repeat domain"/>
    <property type="match status" value="2"/>
</dbReference>
<dbReference type="GO" id="GO:0000160">
    <property type="term" value="P:phosphorelay signal transduction system"/>
    <property type="evidence" value="ECO:0007669"/>
    <property type="project" value="UniProtKB-KW"/>
</dbReference>
<reference evidence="6 7" key="1">
    <citation type="submission" date="2017-05" db="EMBL/GenBank/DDBJ databases">
        <title>Complete genome sequence of Streptomyces sp. SCSIO 03032 revealed the diverse biosynthetic pathways for its bioactive secondary metabolites.</title>
        <authorList>
            <person name="Ma L."/>
            <person name="Zhu Y."/>
            <person name="Zhang W."/>
            <person name="Zhang G."/>
            <person name="Tian X."/>
            <person name="Zhang S."/>
            <person name="Zhang C."/>
        </authorList>
    </citation>
    <scope>NUCLEOTIDE SEQUENCE [LARGE SCALE GENOMIC DNA]</scope>
    <source>
        <strain evidence="6 7">SCSIO 03032</strain>
    </source>
</reference>
<sequence length="1087" mass="115186">MRFGVLGPLAVWGADGELIAVREAKVRALLADLLVNPGRVVPVDRLIDDLWGEDLPANPMGAVQTRVSRLRRTLAGAGGRELVAYRAPGYLLQAPADAVDAGRFTALTLRARKTSDPGQRAALLAQALNLWRGPAFADFADEEFPRAAIAHLEEQRLVALEEQAEARLELGEHGPLAADLGELTARHPLRERLRAAHMRALYRAGRASEALDSFHDLRSRLREELGIDPGPDVTALHQEILVQSPALRATPGGRSAPPQTNLPSPVTDLIGRSGAVSEIRDHLHASRLVTLTGPGGVGKTRLAVESATQLADAFPDGCWLVELAGQGHSPRPDLACTADDLAAVVAGTLGVRDDTTAGPLPDGRTNGLTERLADALRGKRLLLVLDNCEHVIGPAAILADTLLGAASGLHILATSQDPLDVTGELLWRVPPLELPEDAADPEAIEQSGAVRLFVARAAAASPGFALTAENAEAVAAICRRLDGIPLALELAARRVRVLGVEQLAERLGDRLGLLTGGRRDAPERQRTLRAVIDWSWELLTAAERVVLRRLAVHSDGCTLAATEATCAGDGVKPAEVLDLLARLVDRSLVTVVHGADGPRYRLLESVAVYCTEQLRAAGELDRARRKHAAYYLTLSEEADAHLRGPRQREWLRRMDAETSNVRAALDAAVADGDAALALRLALARVWYWVLRGRLNEAQRSLALALAASGPEPQAERDGAVRALRARAEAWRAGVRALAGDHSAALPATAARLRAPGLVPDARERAMAGWFLGYVMTKSGNMTSGGEGVAEALDGFRASGDSWGLAAVLSTRAVQRSVAGELAAARGDAAESLALFREVGDSWGRLQAMAALGRLAEIDGDYTGAARWHEQALAVSEEFGLWAEASVRLSELGRVALLAGDLAGAERLHERGRRLALEQGDTSAEEFAEVGLALTARRQGQLDRAETYLRKWLEWNRRLDGDFGAALILAELGFVAELRGDADAAARLHEEGLTAARRTGDPRAVALAREGLAGARALAGRHVAAARLLGAAAAGRAAVGASLPAAESGDVDRITAAVRQALGDTAFRAESARGAAGYAAPEPRTAAV</sequence>
<evidence type="ECO:0000313" key="6">
    <source>
        <dbReference type="EMBL" id="ARQ71074.1"/>
    </source>
</evidence>
<dbReference type="InterPro" id="IPR011990">
    <property type="entry name" value="TPR-like_helical_dom_sf"/>
</dbReference>
<evidence type="ECO:0000259" key="5">
    <source>
        <dbReference type="PROSITE" id="PS51755"/>
    </source>
</evidence>
<dbReference type="Pfam" id="PF03704">
    <property type="entry name" value="BTAD"/>
    <property type="match status" value="1"/>
</dbReference>
<dbReference type="CDD" id="cd15831">
    <property type="entry name" value="BTAD"/>
    <property type="match status" value="1"/>
</dbReference>
<dbReference type="KEGG" id="smao:CAG99_21605"/>
<dbReference type="Pfam" id="PF25872">
    <property type="entry name" value="HTH_77"/>
    <property type="match status" value="1"/>
</dbReference>
<dbReference type="SUPFAM" id="SSF52540">
    <property type="entry name" value="P-loop containing nucleoside triphosphate hydrolases"/>
    <property type="match status" value="1"/>
</dbReference>
<dbReference type="Proteomes" id="UP000194218">
    <property type="component" value="Chromosome"/>
</dbReference>
<evidence type="ECO:0000256" key="3">
    <source>
        <dbReference type="ARBA" id="ARBA00023125"/>
    </source>
</evidence>